<keyword evidence="2" id="KW-1185">Reference proteome</keyword>
<reference evidence="1 2" key="1">
    <citation type="submission" date="2021-01" db="EMBL/GenBank/DDBJ databases">
        <title>FDA dAtabase for Regulatory Grade micrObial Sequences (FDA-ARGOS): Supporting development and validation of Infectious Disease Dx tests.</title>
        <authorList>
            <person name="Nelson B."/>
            <person name="Plummer A."/>
            <person name="Tallon L."/>
            <person name="Sadzewicz L."/>
            <person name="Zhao X."/>
            <person name="Boylan J."/>
            <person name="Ott S."/>
            <person name="Bowen H."/>
            <person name="Vavikolanu K."/>
            <person name="Mehta A."/>
            <person name="Aluvathingal J."/>
            <person name="Nadendla S."/>
            <person name="Myers T."/>
            <person name="Yan Y."/>
            <person name="Sichtig H."/>
        </authorList>
    </citation>
    <scope>NUCLEOTIDE SEQUENCE [LARGE SCALE GENOMIC DNA]</scope>
    <source>
        <strain evidence="1 2">FDAARGOS_1161</strain>
    </source>
</reference>
<sequence length="208" mass="23850">MLSTYLEQFISIQLSEEIEITGVLKDASPDMIILSECERYRYIPIRHIQQITFPDCQMKTVKLGYGKTSFRKSLMSAKGRCVYVLLGKNTVLNGYIMSIMTNYIVFYSPIYKTIFISMDHVKSMTFAEMDAPYGQVTRDFQPSTHALSRMFEEQLQKLIGKLVVFDLGDIPQKTGTLLGVEDGLVCFMTAKGDETFLSIKHIRLFFTR</sequence>
<dbReference type="RefSeq" id="WP_051387357.1">
    <property type="nucleotide sequence ID" value="NZ_CP068053.1"/>
</dbReference>
<dbReference type="AlphaFoldDB" id="A0A974NL86"/>
<evidence type="ECO:0000313" key="2">
    <source>
        <dbReference type="Proteomes" id="UP000595254"/>
    </source>
</evidence>
<evidence type="ECO:0000313" key="1">
    <source>
        <dbReference type="EMBL" id="QQS99839.1"/>
    </source>
</evidence>
<dbReference type="Proteomes" id="UP000595254">
    <property type="component" value="Chromosome"/>
</dbReference>
<evidence type="ECO:0008006" key="3">
    <source>
        <dbReference type="Google" id="ProtNLM"/>
    </source>
</evidence>
<gene>
    <name evidence="1" type="ORF">I6J18_19995</name>
</gene>
<name>A0A974NL86_PERPY</name>
<dbReference type="KEGG" id="ppsr:I6J18_19995"/>
<proteinExistence type="predicted"/>
<dbReference type="EMBL" id="CP068053">
    <property type="protein sequence ID" value="QQS99839.1"/>
    <property type="molecule type" value="Genomic_DNA"/>
</dbReference>
<protein>
    <recommendedName>
        <fullName evidence="3">DUF2642 domain-containing protein</fullName>
    </recommendedName>
</protein>
<organism evidence="1 2">
    <name type="scientific">Peribacillus psychrosaccharolyticus</name>
    <name type="common">Bacillus psychrosaccharolyticus</name>
    <dbReference type="NCBI Taxonomy" id="1407"/>
    <lineage>
        <taxon>Bacteria</taxon>
        <taxon>Bacillati</taxon>
        <taxon>Bacillota</taxon>
        <taxon>Bacilli</taxon>
        <taxon>Bacillales</taxon>
        <taxon>Bacillaceae</taxon>
        <taxon>Peribacillus</taxon>
    </lineage>
</organism>
<accession>A0A974NL86</accession>